<dbReference type="GO" id="GO:0015031">
    <property type="term" value="P:protein transport"/>
    <property type="evidence" value="ECO:0007669"/>
    <property type="project" value="UniProtKB-KW"/>
</dbReference>
<feature type="transmembrane region" description="Helical" evidence="13">
    <location>
        <begin position="112"/>
        <end position="133"/>
    </location>
</feature>
<proteinExistence type="inferred from homology"/>
<comment type="function">
    <text evidence="1">Chaperone required for the export of the chitin synthase CHS3 from the endoplasmic reticulum.</text>
</comment>
<dbReference type="InterPro" id="IPR022057">
    <property type="entry name" value="Chs7"/>
</dbReference>
<organism evidence="14 15">
    <name type="scientific">Komagataella pastoris</name>
    <name type="common">Yeast</name>
    <name type="synonym">Pichia pastoris</name>
    <dbReference type="NCBI Taxonomy" id="4922"/>
    <lineage>
        <taxon>Eukaryota</taxon>
        <taxon>Fungi</taxon>
        <taxon>Dikarya</taxon>
        <taxon>Ascomycota</taxon>
        <taxon>Saccharomycotina</taxon>
        <taxon>Pichiomycetes</taxon>
        <taxon>Pichiales</taxon>
        <taxon>Pichiaceae</taxon>
        <taxon>Komagataella</taxon>
    </lineage>
</organism>
<dbReference type="Pfam" id="PF12271">
    <property type="entry name" value="Chs7"/>
    <property type="match status" value="1"/>
</dbReference>
<evidence type="ECO:0000256" key="7">
    <source>
        <dbReference type="ARBA" id="ARBA00022692"/>
    </source>
</evidence>
<feature type="transmembrane region" description="Helical" evidence="13">
    <location>
        <begin position="251"/>
        <end position="271"/>
    </location>
</feature>
<evidence type="ECO:0000313" key="15">
    <source>
        <dbReference type="Proteomes" id="UP000094565"/>
    </source>
</evidence>
<evidence type="ECO:0000256" key="13">
    <source>
        <dbReference type="SAM" id="Phobius"/>
    </source>
</evidence>
<evidence type="ECO:0000256" key="11">
    <source>
        <dbReference type="ARBA" id="ARBA00023136"/>
    </source>
</evidence>
<comment type="subcellular location">
    <subcellularLocation>
        <location evidence="2">Endoplasmic reticulum membrane</location>
        <topology evidence="2">Multi-pass membrane protein</topology>
    </subcellularLocation>
</comment>
<feature type="transmembrane region" description="Helical" evidence="13">
    <location>
        <begin position="154"/>
        <end position="174"/>
    </location>
</feature>
<evidence type="ECO:0000256" key="4">
    <source>
        <dbReference type="ARBA" id="ARBA00011864"/>
    </source>
</evidence>
<keyword evidence="15" id="KW-1185">Reference proteome</keyword>
<evidence type="ECO:0000256" key="12">
    <source>
        <dbReference type="ARBA" id="ARBA00023316"/>
    </source>
</evidence>
<feature type="transmembrane region" description="Helical" evidence="13">
    <location>
        <begin position="186"/>
        <end position="206"/>
    </location>
</feature>
<keyword evidence="9" id="KW-0653">Protein transport</keyword>
<evidence type="ECO:0000256" key="5">
    <source>
        <dbReference type="ARBA" id="ARBA00018354"/>
    </source>
</evidence>
<dbReference type="EMBL" id="CP014584">
    <property type="protein sequence ID" value="ANZ73999.1"/>
    <property type="molecule type" value="Genomic_DNA"/>
</dbReference>
<dbReference type="GO" id="GO:0071555">
    <property type="term" value="P:cell wall organization"/>
    <property type="evidence" value="ECO:0007669"/>
    <property type="project" value="UniProtKB-KW"/>
</dbReference>
<gene>
    <name evidence="14" type="primary">CHS7</name>
    <name evidence="14" type="ORF">ATY40_BA7501061</name>
</gene>
<reference evidence="14 15" key="1">
    <citation type="submission" date="2016-02" db="EMBL/GenBank/DDBJ databases">
        <title>Comparative genomic and transcriptomic foundation for Pichia pastoris.</title>
        <authorList>
            <person name="Love K.R."/>
            <person name="Shah K.A."/>
            <person name="Whittaker C.A."/>
            <person name="Wu J."/>
            <person name="Bartlett M.C."/>
            <person name="Ma D."/>
            <person name="Leeson R.L."/>
            <person name="Priest M."/>
            <person name="Young S.K."/>
            <person name="Love J.C."/>
        </authorList>
    </citation>
    <scope>NUCLEOTIDE SEQUENCE [LARGE SCALE GENOMIC DNA]</scope>
    <source>
        <strain evidence="14 15">ATCC 28485</strain>
    </source>
</reference>
<dbReference type="OrthoDB" id="2189463at2759"/>
<feature type="transmembrane region" description="Helical" evidence="13">
    <location>
        <begin position="47"/>
        <end position="71"/>
    </location>
</feature>
<dbReference type="GO" id="GO:0006457">
    <property type="term" value="P:protein folding"/>
    <property type="evidence" value="ECO:0007669"/>
    <property type="project" value="TreeGrafter"/>
</dbReference>
<evidence type="ECO:0000256" key="9">
    <source>
        <dbReference type="ARBA" id="ARBA00022927"/>
    </source>
</evidence>
<dbReference type="Proteomes" id="UP000094565">
    <property type="component" value="Chromosome 1"/>
</dbReference>
<keyword evidence="7 13" id="KW-0812">Transmembrane</keyword>
<dbReference type="AlphaFoldDB" id="A0A1B2J7M6"/>
<accession>A0A1B2J7M6</accession>
<evidence type="ECO:0000256" key="2">
    <source>
        <dbReference type="ARBA" id="ARBA00004477"/>
    </source>
</evidence>
<dbReference type="PANTHER" id="PTHR35329:SF2">
    <property type="entry name" value="CHITIN SYNTHASE EXPORT CHAPERONE"/>
    <property type="match status" value="1"/>
</dbReference>
<comment type="subunit">
    <text evidence="4">Interacts with CHS3.</text>
</comment>
<keyword evidence="12" id="KW-0961">Cell wall biogenesis/degradation</keyword>
<evidence type="ECO:0000256" key="8">
    <source>
        <dbReference type="ARBA" id="ARBA00022824"/>
    </source>
</evidence>
<protein>
    <recommendedName>
        <fullName evidence="5">Chitin synthase export chaperone</fullName>
    </recommendedName>
</protein>
<keyword evidence="8" id="KW-0256">Endoplasmic reticulum</keyword>
<dbReference type="GO" id="GO:0051082">
    <property type="term" value="F:unfolded protein binding"/>
    <property type="evidence" value="ECO:0007669"/>
    <property type="project" value="TreeGrafter"/>
</dbReference>
<evidence type="ECO:0000256" key="3">
    <source>
        <dbReference type="ARBA" id="ARBA00009274"/>
    </source>
</evidence>
<dbReference type="GO" id="GO:0005789">
    <property type="term" value="C:endoplasmic reticulum membrane"/>
    <property type="evidence" value="ECO:0007669"/>
    <property type="project" value="UniProtKB-SubCell"/>
</dbReference>
<evidence type="ECO:0000256" key="1">
    <source>
        <dbReference type="ARBA" id="ARBA00002732"/>
    </source>
</evidence>
<evidence type="ECO:0000256" key="6">
    <source>
        <dbReference type="ARBA" id="ARBA00022448"/>
    </source>
</evidence>
<keyword evidence="6" id="KW-0813">Transport</keyword>
<evidence type="ECO:0000256" key="10">
    <source>
        <dbReference type="ARBA" id="ARBA00022989"/>
    </source>
</evidence>
<evidence type="ECO:0000313" key="14">
    <source>
        <dbReference type="EMBL" id="ANZ73999.1"/>
    </source>
</evidence>
<feature type="transmembrane region" description="Helical" evidence="13">
    <location>
        <begin position="83"/>
        <end position="100"/>
    </location>
</feature>
<sequence length="313" mass="35203">MSFGNFYDICQKTPLPLCNVLLPNHGTNFKGIISTCYARSISVTNTMIFQVGNCFIHISAIVVLMIIVFHVRSKYTAIGRIEMLFFFYLYIANTIASLVVDAGVSPPSSATYGYFVAVQIGLASACCWSLMLNGFLGFQFWEDGTKKSINFTRLIAFCAFSLNFILSLFTFHNWSSNSIVNNTNTLALFVTMYFLNAVTIGIYVLSQVILILTILKNWWALGAITLGCFFFTAAQVLMYRFSNQICEGVNHYLDGLFFGTLCNLFAVMMLYKYWDMITTEDLEFSVSNTDGAVPWTNALFDEKDHREPSNSLG</sequence>
<keyword evidence="10 13" id="KW-1133">Transmembrane helix</keyword>
<feature type="transmembrane region" description="Helical" evidence="13">
    <location>
        <begin position="218"/>
        <end position="239"/>
    </location>
</feature>
<comment type="similarity">
    <text evidence="3">Belongs to the CHS7 family.</text>
</comment>
<name>A0A1B2J7M6_PICPA</name>
<keyword evidence="11 13" id="KW-0472">Membrane</keyword>
<dbReference type="PANTHER" id="PTHR35329">
    <property type="entry name" value="CHITIN SYNTHASE EXPORT CHAPERONE"/>
    <property type="match status" value="1"/>
</dbReference>